<dbReference type="Proteomes" id="UP000309544">
    <property type="component" value="Unassembled WGS sequence"/>
</dbReference>
<reference evidence="2 3" key="1">
    <citation type="submission" date="2019-05" db="EMBL/GenBank/DDBJ databases">
        <title>Draft Whole-Genome sequence of the green sulfur bacterium Prosthecochloris vibrioformis DSM 260.</title>
        <authorList>
            <person name="Meyer T.E."/>
            <person name="Kyndt J.A."/>
        </authorList>
    </citation>
    <scope>NUCLEOTIDE SEQUENCE [LARGE SCALE GENOMIC DNA]</scope>
    <source>
        <strain evidence="2 3">DSM 260</strain>
    </source>
</reference>
<organism evidence="2 3">
    <name type="scientific">Prosthecochloris vibrioformis</name>
    <name type="common">Chlorobium vibrioforme</name>
    <dbReference type="NCBI Taxonomy" id="1098"/>
    <lineage>
        <taxon>Bacteria</taxon>
        <taxon>Pseudomonadati</taxon>
        <taxon>Chlorobiota</taxon>
        <taxon>Chlorobiia</taxon>
        <taxon>Chlorobiales</taxon>
        <taxon>Chlorobiaceae</taxon>
        <taxon>Prosthecochloris</taxon>
    </lineage>
</organism>
<dbReference type="AlphaFoldDB" id="A0A5C4RZY9"/>
<name>A0A5C4RZY9_PROVB</name>
<gene>
    <name evidence="2" type="ORF">FGF68_07310</name>
</gene>
<feature type="compositionally biased region" description="Polar residues" evidence="1">
    <location>
        <begin position="53"/>
        <end position="66"/>
    </location>
</feature>
<comment type="caution">
    <text evidence="2">The sequence shown here is derived from an EMBL/GenBank/DDBJ whole genome shotgun (WGS) entry which is preliminary data.</text>
</comment>
<feature type="region of interest" description="Disordered" evidence="1">
    <location>
        <begin position="44"/>
        <end position="66"/>
    </location>
</feature>
<feature type="region of interest" description="Disordered" evidence="1">
    <location>
        <begin position="1"/>
        <end position="28"/>
    </location>
</feature>
<evidence type="ECO:0000313" key="3">
    <source>
        <dbReference type="Proteomes" id="UP000309544"/>
    </source>
</evidence>
<evidence type="ECO:0000256" key="1">
    <source>
        <dbReference type="SAM" id="MobiDB-lite"/>
    </source>
</evidence>
<keyword evidence="3" id="KW-1185">Reference proteome</keyword>
<dbReference type="RefSeq" id="WP_139626649.1">
    <property type="nucleotide sequence ID" value="NZ_VDCI01000005.1"/>
</dbReference>
<sequence>MKTPEACKIDQMPKTSASPGYGAKKQFNGKRDGISCVELQPGLKKCRPRGHTQRAQAGSTGRSSEA</sequence>
<evidence type="ECO:0000313" key="2">
    <source>
        <dbReference type="EMBL" id="TNJ36522.1"/>
    </source>
</evidence>
<accession>A0A5C4RZY9</accession>
<protein>
    <submittedName>
        <fullName evidence="2">Uncharacterized protein</fullName>
    </submittedName>
</protein>
<proteinExistence type="predicted"/>
<dbReference type="EMBL" id="VDCI01000005">
    <property type="protein sequence ID" value="TNJ36522.1"/>
    <property type="molecule type" value="Genomic_DNA"/>
</dbReference>